<evidence type="ECO:0000256" key="1">
    <source>
        <dbReference type="SAM" id="MobiDB-lite"/>
    </source>
</evidence>
<organism evidence="2 3">
    <name type="scientific">Panagrolaimus davidi</name>
    <dbReference type="NCBI Taxonomy" id="227884"/>
    <lineage>
        <taxon>Eukaryota</taxon>
        <taxon>Metazoa</taxon>
        <taxon>Ecdysozoa</taxon>
        <taxon>Nematoda</taxon>
        <taxon>Chromadorea</taxon>
        <taxon>Rhabditida</taxon>
        <taxon>Tylenchina</taxon>
        <taxon>Panagrolaimomorpha</taxon>
        <taxon>Panagrolaimoidea</taxon>
        <taxon>Panagrolaimidae</taxon>
        <taxon>Panagrolaimus</taxon>
    </lineage>
</organism>
<dbReference type="WBParaSite" id="PDA_v2.g10006.t1">
    <property type="protein sequence ID" value="PDA_v2.g10006.t1"/>
    <property type="gene ID" value="PDA_v2.g10006"/>
</dbReference>
<sequence>MEQDSPVVNLKNSANNGVAERAVRTFKEYTEKHVKAGHNLEDAVANALLIHRSTRCDASKLSPAEAAFGRKLRTRMTIHDVHVLMQREGKIDEEFFINDKVWVRCYNGDGPRWRPGYIRSIKSSCTFMVDCDGVMLFRHRDQIRRAEESLFKKEKALEKSRNEKTLPPLWPQPAAVEKRNLTEFSDGNTADVILTSSSSNINTRRNPSCPNNSRVSSSRVNPPVANRKSSRVRKPTVRYPDHQYLKMVKISYSGRKDSNKGRQMRRSDKESLSSSKSKVKSTAELELRGEIKSNKMAWKKLNDELPFIQDKADCALRAEKRFAEELACHAKAGNVVEDKHIEDFLGIQEKSIIELKKLAESAKQKAKISLDALQLREGLKELVKVERGGTAKGVKKLNDPSTPKSISHEPVDSPMEGTKKLGTFRMTTARPHILWCDNGSSEADKENMLPN</sequence>
<keyword evidence="2" id="KW-1185">Reference proteome</keyword>
<feature type="compositionally biased region" description="Low complexity" evidence="1">
    <location>
        <begin position="196"/>
        <end position="224"/>
    </location>
</feature>
<proteinExistence type="predicted"/>
<reference evidence="3" key="1">
    <citation type="submission" date="2022-11" db="UniProtKB">
        <authorList>
            <consortium name="WormBaseParasite"/>
        </authorList>
    </citation>
    <scope>IDENTIFICATION</scope>
</reference>
<dbReference type="Proteomes" id="UP000887578">
    <property type="component" value="Unplaced"/>
</dbReference>
<feature type="compositionally biased region" description="Basic and acidic residues" evidence="1">
    <location>
        <begin position="254"/>
        <end position="271"/>
    </location>
</feature>
<dbReference type="InterPro" id="IPR050951">
    <property type="entry name" value="Retrovirus_Pol_polyprotein"/>
</dbReference>
<name>A0A914P5M1_9BILA</name>
<dbReference type="InterPro" id="IPR036397">
    <property type="entry name" value="RNaseH_sf"/>
</dbReference>
<dbReference type="SUPFAM" id="SSF53098">
    <property type="entry name" value="Ribonuclease H-like"/>
    <property type="match status" value="1"/>
</dbReference>
<dbReference type="PANTHER" id="PTHR37984:SF5">
    <property type="entry name" value="PROTEIN NYNRIN-LIKE"/>
    <property type="match status" value="1"/>
</dbReference>
<dbReference type="PANTHER" id="PTHR37984">
    <property type="entry name" value="PROTEIN CBG26694"/>
    <property type="match status" value="1"/>
</dbReference>
<feature type="region of interest" description="Disordered" evidence="1">
    <location>
        <begin position="393"/>
        <end position="419"/>
    </location>
</feature>
<dbReference type="Gene3D" id="3.30.420.10">
    <property type="entry name" value="Ribonuclease H-like superfamily/Ribonuclease H"/>
    <property type="match status" value="1"/>
</dbReference>
<dbReference type="GO" id="GO:0003676">
    <property type="term" value="F:nucleic acid binding"/>
    <property type="evidence" value="ECO:0007669"/>
    <property type="project" value="InterPro"/>
</dbReference>
<dbReference type="AlphaFoldDB" id="A0A914P5M1"/>
<protein>
    <submittedName>
        <fullName evidence="3">Uncharacterized protein</fullName>
    </submittedName>
</protein>
<evidence type="ECO:0000313" key="2">
    <source>
        <dbReference type="Proteomes" id="UP000887578"/>
    </source>
</evidence>
<accession>A0A914P5M1</accession>
<feature type="region of interest" description="Disordered" evidence="1">
    <location>
        <begin position="195"/>
        <end position="283"/>
    </location>
</feature>
<dbReference type="InterPro" id="IPR012337">
    <property type="entry name" value="RNaseH-like_sf"/>
</dbReference>
<evidence type="ECO:0000313" key="3">
    <source>
        <dbReference type="WBParaSite" id="PDA_v2.g10006.t1"/>
    </source>
</evidence>